<sequence length="391" mass="43643">MTVSESKLWEPLQLGAIKLSHRVAMAPLTRYRNDDNNVPLEMMTKYYADRACVPGTLIITEATGVSPTAEGEQNLPGVGTAAQMAEWKKIYAAIHANKGFVFQQLWDLGRGSEPDWQKKNGFKYYSSGNIKVKGQDVAPEAMTEEDILQRIADFRQAARNVIDAGGDGVEVHGAHGYLVDQFTRDSCNNRTDRWGGSVENRNRFLLEIVKAVSEEIGADRVGLRLSPFGTYQDCYSDSTDTWEQTGAVLKSLKEGGFKLAYVSWVEPRFDPSLYGKTPPPGHPNPFGDRKQSILTFLEQWQNYTPFIVAGGYTADNAAEALDEKYKGYDVGIAFGRYYVANPDLVFRVKNKVPFTPYNRPTFFIPKSVEGYNDYPFSKEALEAGVVPYGSE</sequence>
<dbReference type="InterPro" id="IPR045247">
    <property type="entry name" value="Oye-like"/>
</dbReference>
<feature type="domain" description="NADH:flavin oxidoreductase/NADH oxidase N-terminal" evidence="2">
    <location>
        <begin position="7"/>
        <end position="352"/>
    </location>
</feature>
<dbReference type="STRING" id="1531966.A0A0A1T7Z6"/>
<reference evidence="3 4" key="1">
    <citation type="journal article" date="2015" name="Genome Announc.">
        <title>Draft Genome Sequence and Gene Annotation of the Entomopathogenic Fungus Verticillium hemipterigenum.</title>
        <authorList>
            <person name="Horn F."/>
            <person name="Habel A."/>
            <person name="Scharf D.H."/>
            <person name="Dworschak J."/>
            <person name="Brakhage A.A."/>
            <person name="Guthke R."/>
            <person name="Hertweck C."/>
            <person name="Linde J."/>
        </authorList>
    </citation>
    <scope>NUCLEOTIDE SEQUENCE [LARGE SCALE GENOMIC DNA]</scope>
</reference>
<protein>
    <recommendedName>
        <fullName evidence="2">NADH:flavin oxidoreductase/NADH oxidase N-terminal domain-containing protein</fullName>
    </recommendedName>
</protein>
<dbReference type="SUPFAM" id="SSF51395">
    <property type="entry name" value="FMN-linked oxidoreductases"/>
    <property type="match status" value="1"/>
</dbReference>
<dbReference type="OrthoDB" id="276546at2759"/>
<dbReference type="CDD" id="cd02933">
    <property type="entry name" value="OYE_like_FMN"/>
    <property type="match status" value="1"/>
</dbReference>
<evidence type="ECO:0000256" key="1">
    <source>
        <dbReference type="ARBA" id="ARBA00022630"/>
    </source>
</evidence>
<dbReference type="Proteomes" id="UP000039046">
    <property type="component" value="Unassembled WGS sequence"/>
</dbReference>
<accession>A0A0A1T7Z6</accession>
<name>A0A0A1T7Z6_9HYPO</name>
<dbReference type="EMBL" id="CDHN01000001">
    <property type="protein sequence ID" value="CEJ81489.1"/>
    <property type="molecule type" value="Genomic_DNA"/>
</dbReference>
<dbReference type="Pfam" id="PF00724">
    <property type="entry name" value="Oxidored_FMN"/>
    <property type="match status" value="1"/>
</dbReference>
<keyword evidence="1" id="KW-0285">Flavoprotein</keyword>
<evidence type="ECO:0000313" key="4">
    <source>
        <dbReference type="Proteomes" id="UP000039046"/>
    </source>
</evidence>
<dbReference type="HOGENOM" id="CLU_012153_0_0_1"/>
<dbReference type="InterPro" id="IPR001155">
    <property type="entry name" value="OxRdtase_FMN_N"/>
</dbReference>
<dbReference type="InterPro" id="IPR013785">
    <property type="entry name" value="Aldolase_TIM"/>
</dbReference>
<dbReference type="GO" id="GO:0010181">
    <property type="term" value="F:FMN binding"/>
    <property type="evidence" value="ECO:0007669"/>
    <property type="project" value="InterPro"/>
</dbReference>
<proteinExistence type="predicted"/>
<organism evidence="3 4">
    <name type="scientific">[Torrubiella] hemipterigena</name>
    <dbReference type="NCBI Taxonomy" id="1531966"/>
    <lineage>
        <taxon>Eukaryota</taxon>
        <taxon>Fungi</taxon>
        <taxon>Dikarya</taxon>
        <taxon>Ascomycota</taxon>
        <taxon>Pezizomycotina</taxon>
        <taxon>Sordariomycetes</taxon>
        <taxon>Hypocreomycetidae</taxon>
        <taxon>Hypocreales</taxon>
        <taxon>Clavicipitaceae</taxon>
        <taxon>Clavicipitaceae incertae sedis</taxon>
        <taxon>'Torrubiella' clade</taxon>
    </lineage>
</organism>
<dbReference type="Gene3D" id="3.20.20.70">
    <property type="entry name" value="Aldolase class I"/>
    <property type="match status" value="1"/>
</dbReference>
<dbReference type="PANTHER" id="PTHR22893">
    <property type="entry name" value="NADH OXIDOREDUCTASE-RELATED"/>
    <property type="match status" value="1"/>
</dbReference>
<gene>
    <name evidence="3" type="ORF">VHEMI01611</name>
</gene>
<dbReference type="AlphaFoldDB" id="A0A0A1T7Z6"/>
<evidence type="ECO:0000313" key="3">
    <source>
        <dbReference type="EMBL" id="CEJ81489.1"/>
    </source>
</evidence>
<dbReference type="GO" id="GO:0003959">
    <property type="term" value="F:NADPH dehydrogenase activity"/>
    <property type="evidence" value="ECO:0007669"/>
    <property type="project" value="TreeGrafter"/>
</dbReference>
<dbReference type="PANTHER" id="PTHR22893:SF91">
    <property type="entry name" value="NADPH DEHYDROGENASE 2-RELATED"/>
    <property type="match status" value="1"/>
</dbReference>
<evidence type="ECO:0000259" key="2">
    <source>
        <dbReference type="Pfam" id="PF00724"/>
    </source>
</evidence>
<keyword evidence="4" id="KW-1185">Reference proteome</keyword>